<evidence type="ECO:0000256" key="3">
    <source>
        <dbReference type="ARBA" id="ARBA00022475"/>
    </source>
</evidence>
<dbReference type="InterPro" id="IPR001036">
    <property type="entry name" value="Acrflvin-R"/>
</dbReference>
<dbReference type="Gene3D" id="3.30.2090.10">
    <property type="entry name" value="Multidrug efflux transporter AcrB TolC docking domain, DN and DC subdomains"/>
    <property type="match status" value="2"/>
</dbReference>
<keyword evidence="2" id="KW-0813">Transport</keyword>
<dbReference type="Gene3D" id="1.20.1640.10">
    <property type="entry name" value="Multidrug efflux transporter AcrB transmembrane domain"/>
    <property type="match status" value="2"/>
</dbReference>
<feature type="transmembrane region" description="Helical" evidence="8">
    <location>
        <begin position="998"/>
        <end position="1024"/>
    </location>
</feature>
<evidence type="ECO:0000256" key="8">
    <source>
        <dbReference type="SAM" id="Phobius"/>
    </source>
</evidence>
<dbReference type="Gene3D" id="3.30.70.1430">
    <property type="entry name" value="Multidrug efflux transporter AcrB pore domain"/>
    <property type="match status" value="2"/>
</dbReference>
<dbReference type="Gene3D" id="3.30.70.1320">
    <property type="entry name" value="Multidrug efflux transporter AcrB pore domain like"/>
    <property type="match status" value="1"/>
</dbReference>
<dbReference type="Pfam" id="PF00873">
    <property type="entry name" value="ACR_tran"/>
    <property type="match status" value="1"/>
</dbReference>
<keyword evidence="5 8" id="KW-1133">Transmembrane helix</keyword>
<dbReference type="Proteomes" id="UP000664277">
    <property type="component" value="Unassembled WGS sequence"/>
</dbReference>
<dbReference type="EMBL" id="JAFLCK010000022">
    <property type="protein sequence ID" value="MBN8661609.1"/>
    <property type="molecule type" value="Genomic_DNA"/>
</dbReference>
<evidence type="ECO:0000256" key="6">
    <source>
        <dbReference type="ARBA" id="ARBA00023136"/>
    </source>
</evidence>
<feature type="transmembrane region" description="Helical" evidence="8">
    <location>
        <begin position="894"/>
        <end position="914"/>
    </location>
</feature>
<gene>
    <name evidence="9" type="ORF">J0M35_14685</name>
</gene>
<dbReference type="InterPro" id="IPR004763">
    <property type="entry name" value="CusA-like"/>
</dbReference>
<dbReference type="InterPro" id="IPR027463">
    <property type="entry name" value="AcrB_DN_DC_subdom"/>
</dbReference>
<feature type="transmembrane region" description="Helical" evidence="8">
    <location>
        <begin position="966"/>
        <end position="986"/>
    </location>
</feature>
<name>A0A8J7P915_9BACT</name>
<proteinExistence type="predicted"/>
<comment type="caution">
    <text evidence="9">The sequence shown here is derived from an EMBL/GenBank/DDBJ whole genome shotgun (WGS) entry which is preliminary data.</text>
</comment>
<dbReference type="Gene3D" id="3.30.70.1440">
    <property type="entry name" value="Multidrug efflux transporter AcrB pore domain"/>
    <property type="match status" value="1"/>
</dbReference>
<comment type="subcellular location">
    <subcellularLocation>
        <location evidence="1">Cell membrane</location>
        <topology evidence="1">Multi-pass membrane protein</topology>
    </subcellularLocation>
</comment>
<feature type="transmembrane region" description="Helical" evidence="8">
    <location>
        <begin position="479"/>
        <end position="502"/>
    </location>
</feature>
<feature type="transmembrane region" description="Helical" evidence="8">
    <location>
        <begin position="921"/>
        <end position="946"/>
    </location>
</feature>
<dbReference type="GO" id="GO:0042910">
    <property type="term" value="F:xenobiotic transmembrane transporter activity"/>
    <property type="evidence" value="ECO:0007669"/>
    <property type="project" value="TreeGrafter"/>
</dbReference>
<feature type="transmembrane region" description="Helical" evidence="8">
    <location>
        <begin position="447"/>
        <end position="467"/>
    </location>
</feature>
<evidence type="ECO:0000256" key="2">
    <source>
        <dbReference type="ARBA" id="ARBA00022448"/>
    </source>
</evidence>
<feature type="transmembrane region" description="Helical" evidence="8">
    <location>
        <begin position="534"/>
        <end position="553"/>
    </location>
</feature>
<evidence type="ECO:0000256" key="7">
    <source>
        <dbReference type="SAM" id="MobiDB-lite"/>
    </source>
</evidence>
<protein>
    <submittedName>
        <fullName evidence="9">Efflux RND transporter permease subunit</fullName>
    </submittedName>
</protein>
<sequence>MIKLIRFALKQRLLTVAAALGVAGFGVYSAMNIPIDSFPDVSNVQVQIITEPESMATEEVEALVTFPIENGLNGLPKVNKIRSNSSFGLSVVTAIFDDDVDVYWARNLVQQRLSQIELPQGSAKPVLGPVVSTFSNVMSYYLTSDRHDLVELRTIQDWQVARRLRAVNGVGNVVSYGGYVKQYQVLVNPHLMKGFDITIQDVIHALQTNNLNAGGNFIERGGEEIIIRGLGRIESVQDIKDVLLKSVDGTPVKIGQIATVEIGPAFRRGSASMNGIGETVTGVVLTRKGVNTKAVVERVRDVVDEISKELPDGVKIHVYYDQSALVDKTIETVKEVLTLGGSLVILVLGAILLNLPCSLIVAVIIPLALLFSFIMMKHTGLTANLMTLGAVDFGVIVDAGVVMVENIFRHLAEEQEKIHHGLISKEEYERNRFSVVYTAAKEVGSPIFFAIAIIIAVYLPLFTLEGVEGRMFTPLALNYIYALSGALVVSLTVIPVLCFWFMRGKIVERPSPIIEGFRKFAEPALYKSLKHPRMTIAGALALLFFSFCLFPFLGSEFIPSLDEGSILLRTKLSASVSHTESRRVATIVEKTLMEFPEVDVVVSKIGRSGMGGDLEGVDNADVYVGLKPKSEWKTTHDKEDLVNRMADKVDKIPGLIYSFSQPIADMIDDLVAGIKADLGIKVFGEDLVTLNNIASKIEKIVREVRGSADVQKEHLLGLPQLNIKLRRDVIARYGLNVDDVQEIVATALAGRQVTEVVEGTKRFGLLVRFPVMFRDTQEDIESILVDTPQGGKVPLKQLAEITNTSGTVMINREDGQRRTAVLANVRGRDLGSFVEEVQARVNKEVEIPKGYRVVWGGQFENQQRAMARLCMVVPVVLLLIFILLFASFNSLRNAGLIMLNVPFAIIGGIIALLVSHQPISVPAIIGFIALFGVAVQNGVIMVSYIMQLEKQGMPVLQATLEGVKVRMRPVLMTALVAMVGFLPLIFSHGTGAEVQRPLATVVLGGLFTSTILTLIVLPTLYTLINKDVEEAPTAGNNGGSGTDAKEKPAQTVHPSES</sequence>
<dbReference type="SUPFAM" id="SSF82714">
    <property type="entry name" value="Multidrug efflux transporter AcrB TolC docking domain, DN and DC subdomains"/>
    <property type="match status" value="2"/>
</dbReference>
<dbReference type="NCBIfam" id="TIGR00914">
    <property type="entry name" value="2A0601"/>
    <property type="match status" value="1"/>
</dbReference>
<dbReference type="PANTHER" id="PTHR32063">
    <property type="match status" value="1"/>
</dbReference>
<keyword evidence="4 8" id="KW-0812">Transmembrane</keyword>
<dbReference type="GO" id="GO:0008324">
    <property type="term" value="F:monoatomic cation transmembrane transporter activity"/>
    <property type="evidence" value="ECO:0007669"/>
    <property type="project" value="InterPro"/>
</dbReference>
<reference evidence="9" key="1">
    <citation type="submission" date="2021-02" db="EMBL/GenBank/DDBJ databases">
        <title>Genome-Resolved Metagenomics of a Microbial Community Performing Photosynthetic Biological Nutrient Removal.</title>
        <authorList>
            <person name="Mcdaniel E.A."/>
        </authorList>
    </citation>
    <scope>NUCLEOTIDE SEQUENCE</scope>
    <source>
        <strain evidence="9">UWPOB_OBS1</strain>
    </source>
</reference>
<accession>A0A8J7P915</accession>
<dbReference type="PRINTS" id="PR00702">
    <property type="entry name" value="ACRIFLAVINRP"/>
</dbReference>
<evidence type="ECO:0000313" key="9">
    <source>
        <dbReference type="EMBL" id="MBN8661609.1"/>
    </source>
</evidence>
<evidence type="ECO:0000256" key="5">
    <source>
        <dbReference type="ARBA" id="ARBA00022989"/>
    </source>
</evidence>
<dbReference type="SUPFAM" id="SSF82693">
    <property type="entry name" value="Multidrug efflux transporter AcrB pore domain, PN1, PN2, PC1 and PC2 subdomains"/>
    <property type="match status" value="3"/>
</dbReference>
<dbReference type="AlphaFoldDB" id="A0A8J7P915"/>
<feature type="region of interest" description="Disordered" evidence="7">
    <location>
        <begin position="1031"/>
        <end position="1057"/>
    </location>
</feature>
<dbReference type="SUPFAM" id="SSF82866">
    <property type="entry name" value="Multidrug efflux transporter AcrB transmembrane domain"/>
    <property type="match status" value="2"/>
</dbReference>
<dbReference type="GO" id="GO:0005886">
    <property type="term" value="C:plasma membrane"/>
    <property type="evidence" value="ECO:0007669"/>
    <property type="project" value="UniProtKB-SubCell"/>
</dbReference>
<evidence type="ECO:0000313" key="10">
    <source>
        <dbReference type="Proteomes" id="UP000664277"/>
    </source>
</evidence>
<feature type="transmembrane region" description="Helical" evidence="8">
    <location>
        <begin position="869"/>
        <end position="888"/>
    </location>
</feature>
<organism evidence="9 10">
    <name type="scientific">Candidatus Obscuribacter phosphatis</name>
    <dbReference type="NCBI Taxonomy" id="1906157"/>
    <lineage>
        <taxon>Bacteria</taxon>
        <taxon>Bacillati</taxon>
        <taxon>Candidatus Melainabacteria</taxon>
        <taxon>Candidatus Obscuribacterales</taxon>
        <taxon>Candidatus Obscuribacteraceae</taxon>
        <taxon>Candidatus Obscuribacter</taxon>
    </lineage>
</organism>
<evidence type="ECO:0000256" key="4">
    <source>
        <dbReference type="ARBA" id="ARBA00022692"/>
    </source>
</evidence>
<keyword evidence="3" id="KW-1003">Cell membrane</keyword>
<keyword evidence="6 8" id="KW-0472">Membrane</keyword>
<evidence type="ECO:0000256" key="1">
    <source>
        <dbReference type="ARBA" id="ARBA00004651"/>
    </source>
</evidence>
<feature type="transmembrane region" description="Helical" evidence="8">
    <location>
        <begin position="343"/>
        <end position="371"/>
    </location>
</feature>
<dbReference type="PANTHER" id="PTHR32063:SF24">
    <property type="entry name" value="CATION EFFLUX SYSTEM (ACRB_ACRD_ACRF FAMILY)"/>
    <property type="match status" value="1"/>
</dbReference>